<dbReference type="OrthoDB" id="2973571at2"/>
<evidence type="ECO:0000256" key="1">
    <source>
        <dbReference type="SAM" id="SignalP"/>
    </source>
</evidence>
<dbReference type="EMBL" id="NPMS01000004">
    <property type="protein sequence ID" value="OZU88644.1"/>
    <property type="molecule type" value="Genomic_DNA"/>
</dbReference>
<gene>
    <name evidence="2" type="ORF">CIL03_10155</name>
</gene>
<comment type="caution">
    <text evidence="2">The sequence shown here is derived from an EMBL/GenBank/DDBJ whole genome shotgun (WGS) entry which is preliminary data.</text>
</comment>
<dbReference type="AlphaFoldDB" id="A0A265NB03"/>
<organism evidence="2 3">
    <name type="scientific">Virgibacillus indicus</name>
    <dbReference type="NCBI Taxonomy" id="2024554"/>
    <lineage>
        <taxon>Bacteria</taxon>
        <taxon>Bacillati</taxon>
        <taxon>Bacillota</taxon>
        <taxon>Bacilli</taxon>
        <taxon>Bacillales</taxon>
        <taxon>Bacillaceae</taxon>
        <taxon>Virgibacillus</taxon>
    </lineage>
</organism>
<protein>
    <recommendedName>
        <fullName evidence="4">Lipoprotein</fullName>
    </recommendedName>
</protein>
<feature type="chain" id="PRO_5038685244" description="Lipoprotein" evidence="1">
    <location>
        <begin position="20"/>
        <end position="179"/>
    </location>
</feature>
<dbReference type="Proteomes" id="UP000216498">
    <property type="component" value="Unassembled WGS sequence"/>
</dbReference>
<evidence type="ECO:0000313" key="2">
    <source>
        <dbReference type="EMBL" id="OZU88644.1"/>
    </source>
</evidence>
<sequence length="179" mass="19818">MKKSLLICFMLLSFLLVLSACGNKAEVGMNKISLKELEEKLDNEESFLLVTFSAGEEDVKKSELVEAFDESLNKEEQTAFYVNFDGESQETLDQLGEKYTPSEYKGDVWEPKDDGLVLIEDGGVMKNPRETLLGKSLIEGTADGADGYGSSFMEYMDGIDAGISSALEYAQQNNIELSY</sequence>
<feature type="signal peptide" evidence="1">
    <location>
        <begin position="1"/>
        <end position="19"/>
    </location>
</feature>
<keyword evidence="3" id="KW-1185">Reference proteome</keyword>
<keyword evidence="1" id="KW-0732">Signal</keyword>
<evidence type="ECO:0000313" key="3">
    <source>
        <dbReference type="Proteomes" id="UP000216498"/>
    </source>
</evidence>
<name>A0A265NB03_9BACI</name>
<proteinExistence type="predicted"/>
<evidence type="ECO:0008006" key="4">
    <source>
        <dbReference type="Google" id="ProtNLM"/>
    </source>
</evidence>
<accession>A0A265NB03</accession>
<dbReference type="PROSITE" id="PS51257">
    <property type="entry name" value="PROKAR_LIPOPROTEIN"/>
    <property type="match status" value="1"/>
</dbReference>
<reference evidence="2 3" key="1">
    <citation type="submission" date="2017-08" db="EMBL/GenBank/DDBJ databases">
        <title>Virgibacillus indicus sp. nov. and Virgibacillus profoundi sp. nov, two moderately halophilic bacteria isolated from marine sediment by using the Microfluidic Streak Plate.</title>
        <authorList>
            <person name="Xu B."/>
            <person name="Hu B."/>
            <person name="Wang J."/>
            <person name="Zhu Y."/>
            <person name="Huang L."/>
            <person name="Du W."/>
            <person name="Huang Y."/>
        </authorList>
    </citation>
    <scope>NUCLEOTIDE SEQUENCE [LARGE SCALE GENOMIC DNA]</scope>
    <source>
        <strain evidence="2 3">IO3-P2-C2</strain>
    </source>
</reference>